<evidence type="ECO:0008006" key="4">
    <source>
        <dbReference type="Google" id="ProtNLM"/>
    </source>
</evidence>
<evidence type="ECO:0000256" key="1">
    <source>
        <dbReference type="SAM" id="MobiDB-lite"/>
    </source>
</evidence>
<feature type="region of interest" description="Disordered" evidence="1">
    <location>
        <begin position="256"/>
        <end position="281"/>
    </location>
</feature>
<name>A0AAU9STD2_THLAR</name>
<gene>
    <name evidence="2" type="ORF">TAV2_LOCUS18823</name>
</gene>
<protein>
    <recommendedName>
        <fullName evidence="4">DUF4283 domain-containing protein</fullName>
    </recommendedName>
</protein>
<feature type="region of interest" description="Disordered" evidence="1">
    <location>
        <begin position="294"/>
        <end position="333"/>
    </location>
</feature>
<dbReference type="EMBL" id="OU466862">
    <property type="protein sequence ID" value="CAH2070503.1"/>
    <property type="molecule type" value="Genomic_DNA"/>
</dbReference>
<sequence length="445" mass="50641">MNVLDGINRVNVQFSIRFNQVWGEYEVGLTIGNEIVWFFRVRWKLLRKVVDSGIHNHGQERSSTADTAINVLQIHWRQIWSLTGEKEQGNHICQEALTMIQVIEVVLMYCHDDCPNHRYDKSHSLEGLRKLEYTMSQAICMVSGGRSKGNKGKETLPRRLKITVPHFDNTPLLNAYSKTLIGRCMNLVAQDIQSLLFMLPRIWKVEERVAGADLGMGKFQFNFDEEEDIIAVLQMEPYKADKRDEGAMSYKGVVRDSNEGTVANPPLATSQLEQAKGKGKVVELRDDKRGIHKALEAQESRQRDNGAVYNTGKEKRSGKNSKKSPTQHSAKKVRKALEFEEQVLGMDDLGNMIDRVVMLDQTEKISEDMEIEVKSGNELLQEQEMASFEVDALFNTGILEENSVVVNEADLQESLEESVLAEDQMDMEEFDALCHNNKEKRDMGD</sequence>
<accession>A0AAU9STD2</accession>
<proteinExistence type="predicted"/>
<feature type="compositionally biased region" description="Basic and acidic residues" evidence="1">
    <location>
        <begin position="294"/>
        <end position="304"/>
    </location>
</feature>
<evidence type="ECO:0000313" key="2">
    <source>
        <dbReference type="EMBL" id="CAH2070503.1"/>
    </source>
</evidence>
<organism evidence="2 3">
    <name type="scientific">Thlaspi arvense</name>
    <name type="common">Field penny-cress</name>
    <dbReference type="NCBI Taxonomy" id="13288"/>
    <lineage>
        <taxon>Eukaryota</taxon>
        <taxon>Viridiplantae</taxon>
        <taxon>Streptophyta</taxon>
        <taxon>Embryophyta</taxon>
        <taxon>Tracheophyta</taxon>
        <taxon>Spermatophyta</taxon>
        <taxon>Magnoliopsida</taxon>
        <taxon>eudicotyledons</taxon>
        <taxon>Gunneridae</taxon>
        <taxon>Pentapetalae</taxon>
        <taxon>rosids</taxon>
        <taxon>malvids</taxon>
        <taxon>Brassicales</taxon>
        <taxon>Brassicaceae</taxon>
        <taxon>Thlaspideae</taxon>
        <taxon>Thlaspi</taxon>
    </lineage>
</organism>
<evidence type="ECO:0000313" key="3">
    <source>
        <dbReference type="Proteomes" id="UP000836841"/>
    </source>
</evidence>
<reference evidence="2 3" key="1">
    <citation type="submission" date="2022-03" db="EMBL/GenBank/DDBJ databases">
        <authorList>
            <person name="Nunn A."/>
            <person name="Chopra R."/>
            <person name="Nunn A."/>
            <person name="Contreras Garrido A."/>
        </authorList>
    </citation>
    <scope>NUCLEOTIDE SEQUENCE [LARGE SCALE GENOMIC DNA]</scope>
</reference>
<keyword evidence="3" id="KW-1185">Reference proteome</keyword>
<dbReference type="AlphaFoldDB" id="A0AAU9STD2"/>
<dbReference type="Proteomes" id="UP000836841">
    <property type="component" value="Chromosome 6"/>
</dbReference>